<evidence type="ECO:0000256" key="11">
    <source>
        <dbReference type="SAM" id="Phobius"/>
    </source>
</evidence>
<dbReference type="STRING" id="37001.A0A1A9WYW7"/>
<evidence type="ECO:0000256" key="5">
    <source>
        <dbReference type="ARBA" id="ARBA00022729"/>
    </source>
</evidence>
<dbReference type="InterPro" id="IPR001254">
    <property type="entry name" value="Trypsin_dom"/>
</dbReference>
<dbReference type="CDD" id="cd00190">
    <property type="entry name" value="Tryp_SPc"/>
    <property type="match status" value="1"/>
</dbReference>
<keyword evidence="9" id="KW-1015">Disulfide bond</keyword>
<evidence type="ECO:0000256" key="4">
    <source>
        <dbReference type="ARBA" id="ARBA00022670"/>
    </source>
</evidence>
<evidence type="ECO:0000313" key="14">
    <source>
        <dbReference type="Proteomes" id="UP000091820"/>
    </source>
</evidence>
<dbReference type="SUPFAM" id="SSF50494">
    <property type="entry name" value="Trypsin-like serine proteases"/>
    <property type="match status" value="1"/>
</dbReference>
<protein>
    <recommendedName>
        <fullName evidence="12">Peptidase S1 domain-containing protein</fullName>
    </recommendedName>
</protein>
<dbReference type="InterPro" id="IPR043504">
    <property type="entry name" value="Peptidase_S1_PA_chymotrypsin"/>
</dbReference>
<dbReference type="PROSITE" id="PS00135">
    <property type="entry name" value="TRYPSIN_SER"/>
    <property type="match status" value="1"/>
</dbReference>
<evidence type="ECO:0000259" key="12">
    <source>
        <dbReference type="PROSITE" id="PS50240"/>
    </source>
</evidence>
<evidence type="ECO:0000256" key="6">
    <source>
        <dbReference type="ARBA" id="ARBA00022801"/>
    </source>
</evidence>
<dbReference type="EnsemblMetazoa" id="GBRI037700-RA">
    <property type="protein sequence ID" value="GBRI037700-PA"/>
    <property type="gene ID" value="GBRI037700"/>
</dbReference>
<dbReference type="AlphaFoldDB" id="A0A1A9WYW7"/>
<dbReference type="FunFam" id="2.40.10.10:FF:000077">
    <property type="entry name" value="Predicted protein"/>
    <property type="match status" value="1"/>
</dbReference>
<keyword evidence="11" id="KW-1133">Transmembrane helix</keyword>
<accession>A0A1A9WYW7</accession>
<dbReference type="PANTHER" id="PTHR24276:SF91">
    <property type="entry name" value="AT26814P-RELATED"/>
    <property type="match status" value="1"/>
</dbReference>
<dbReference type="InterPro" id="IPR050430">
    <property type="entry name" value="Peptidase_S1"/>
</dbReference>
<dbReference type="Gene3D" id="2.40.10.10">
    <property type="entry name" value="Trypsin-like serine proteases"/>
    <property type="match status" value="1"/>
</dbReference>
<evidence type="ECO:0000256" key="10">
    <source>
        <dbReference type="RuleBase" id="RU363034"/>
    </source>
</evidence>
<keyword evidence="5" id="KW-0732">Signal</keyword>
<reference evidence="14" key="1">
    <citation type="submission" date="2014-03" db="EMBL/GenBank/DDBJ databases">
        <authorList>
            <person name="Aksoy S."/>
            <person name="Warren W."/>
            <person name="Wilson R.K."/>
        </authorList>
    </citation>
    <scope>NUCLEOTIDE SEQUENCE [LARGE SCALE GENOMIC DNA]</scope>
    <source>
        <strain evidence="14">IAEA</strain>
    </source>
</reference>
<keyword evidence="8" id="KW-0865">Zymogen</keyword>
<keyword evidence="7 10" id="KW-0720">Serine protease</keyword>
<feature type="transmembrane region" description="Helical" evidence="11">
    <location>
        <begin position="35"/>
        <end position="58"/>
    </location>
</feature>
<dbReference type="InterPro" id="IPR009003">
    <property type="entry name" value="Peptidase_S1_PA"/>
</dbReference>
<dbReference type="InterPro" id="IPR033116">
    <property type="entry name" value="TRYPSIN_SER"/>
</dbReference>
<evidence type="ECO:0000256" key="1">
    <source>
        <dbReference type="ARBA" id="ARBA00004613"/>
    </source>
</evidence>
<evidence type="ECO:0000256" key="8">
    <source>
        <dbReference type="ARBA" id="ARBA00023145"/>
    </source>
</evidence>
<feature type="domain" description="Peptidase S1" evidence="12">
    <location>
        <begin position="68"/>
        <end position="292"/>
    </location>
</feature>
<dbReference type="InterPro" id="IPR018114">
    <property type="entry name" value="TRYPSIN_HIS"/>
</dbReference>
<sequence length="298" mass="32464">MSASYHEQQSILRESVVLQVEQYNPARIFNDSPSVVVIMFNFLFLLTTLMGIWGTTALDMAPASNGRIIGGDATHISSLPYQVSLLLYDKHHCGGVIYNESIIITAAHCLLNLTASKLKVRAGSSFWNRDGTVIQVADFKLHENFNLKSFANDIALIRLVDALTFDSKIQSMPIAHKAPVDGTAAIVSGWGLTDRSANGKDVFLLRSADVKIINRDACASPMYEYGPTIQLSMICAQNVGKDACIGDSGGPLVANDLLVGIVSWGKGCAKEKFPGVYADVAYLYNWIENNAEDIKNNK</sequence>
<reference evidence="13" key="2">
    <citation type="submission" date="2020-05" db="UniProtKB">
        <authorList>
            <consortium name="EnsemblMetazoa"/>
        </authorList>
    </citation>
    <scope>IDENTIFICATION</scope>
    <source>
        <strain evidence="13">IAEA</strain>
    </source>
</reference>
<keyword evidence="6 10" id="KW-0378">Hydrolase</keyword>
<dbReference type="InterPro" id="IPR001314">
    <property type="entry name" value="Peptidase_S1A"/>
</dbReference>
<dbReference type="PANTHER" id="PTHR24276">
    <property type="entry name" value="POLYSERASE-RELATED"/>
    <property type="match status" value="1"/>
</dbReference>
<keyword evidence="11" id="KW-0812">Transmembrane</keyword>
<comment type="subcellular location">
    <subcellularLocation>
        <location evidence="1">Secreted</location>
    </subcellularLocation>
</comment>
<evidence type="ECO:0000256" key="3">
    <source>
        <dbReference type="ARBA" id="ARBA00022525"/>
    </source>
</evidence>
<dbReference type="PROSITE" id="PS00134">
    <property type="entry name" value="TRYPSIN_HIS"/>
    <property type="match status" value="1"/>
</dbReference>
<keyword evidence="14" id="KW-1185">Reference proteome</keyword>
<dbReference type="Pfam" id="PF00089">
    <property type="entry name" value="Trypsin"/>
    <property type="match status" value="1"/>
</dbReference>
<keyword evidence="11" id="KW-0472">Membrane</keyword>
<dbReference type="GO" id="GO:0005576">
    <property type="term" value="C:extracellular region"/>
    <property type="evidence" value="ECO:0007669"/>
    <property type="project" value="UniProtKB-SubCell"/>
</dbReference>
<keyword evidence="4 10" id="KW-0645">Protease</keyword>
<dbReference type="Proteomes" id="UP000091820">
    <property type="component" value="Unassembled WGS sequence"/>
</dbReference>
<dbReference type="PRINTS" id="PR00722">
    <property type="entry name" value="CHYMOTRYPSIN"/>
</dbReference>
<dbReference type="PROSITE" id="PS50240">
    <property type="entry name" value="TRYPSIN_DOM"/>
    <property type="match status" value="1"/>
</dbReference>
<comment type="similarity">
    <text evidence="2">Belongs to the peptidase S1 family.</text>
</comment>
<proteinExistence type="inferred from homology"/>
<evidence type="ECO:0000256" key="9">
    <source>
        <dbReference type="ARBA" id="ARBA00023157"/>
    </source>
</evidence>
<dbReference type="GO" id="GO:0006508">
    <property type="term" value="P:proteolysis"/>
    <property type="evidence" value="ECO:0007669"/>
    <property type="project" value="UniProtKB-KW"/>
</dbReference>
<evidence type="ECO:0000313" key="13">
    <source>
        <dbReference type="EnsemblMetazoa" id="GBRI037700-PA"/>
    </source>
</evidence>
<evidence type="ECO:0000256" key="2">
    <source>
        <dbReference type="ARBA" id="ARBA00007664"/>
    </source>
</evidence>
<evidence type="ECO:0000256" key="7">
    <source>
        <dbReference type="ARBA" id="ARBA00022825"/>
    </source>
</evidence>
<dbReference type="SMART" id="SM00020">
    <property type="entry name" value="Tryp_SPc"/>
    <property type="match status" value="1"/>
</dbReference>
<dbReference type="GO" id="GO:0004252">
    <property type="term" value="F:serine-type endopeptidase activity"/>
    <property type="evidence" value="ECO:0007669"/>
    <property type="project" value="InterPro"/>
</dbReference>
<dbReference type="VEuPathDB" id="VectorBase:GBRI037700"/>
<keyword evidence="3" id="KW-0964">Secreted</keyword>
<organism evidence="13 14">
    <name type="scientific">Glossina brevipalpis</name>
    <dbReference type="NCBI Taxonomy" id="37001"/>
    <lineage>
        <taxon>Eukaryota</taxon>
        <taxon>Metazoa</taxon>
        <taxon>Ecdysozoa</taxon>
        <taxon>Arthropoda</taxon>
        <taxon>Hexapoda</taxon>
        <taxon>Insecta</taxon>
        <taxon>Pterygota</taxon>
        <taxon>Neoptera</taxon>
        <taxon>Endopterygota</taxon>
        <taxon>Diptera</taxon>
        <taxon>Brachycera</taxon>
        <taxon>Muscomorpha</taxon>
        <taxon>Hippoboscoidea</taxon>
        <taxon>Glossinidae</taxon>
        <taxon>Glossina</taxon>
    </lineage>
</organism>
<name>A0A1A9WYW7_9MUSC</name>